<keyword evidence="2" id="KW-1185">Reference proteome</keyword>
<comment type="caution">
    <text evidence="1">The sequence shown here is derived from an EMBL/GenBank/DDBJ whole genome shotgun (WGS) entry which is preliminary data.</text>
</comment>
<evidence type="ECO:0000313" key="1">
    <source>
        <dbReference type="EMBL" id="TNJ40419.1"/>
    </source>
</evidence>
<name>A0A5C4SBV5_CHLTI</name>
<dbReference type="EMBL" id="VDCH01000001">
    <property type="protein sequence ID" value="TNJ40419.1"/>
    <property type="molecule type" value="Genomic_DNA"/>
</dbReference>
<dbReference type="AlphaFoldDB" id="A0A5C4SBV5"/>
<sequence length="280" mass="31668">MANSKSCFIIMPVTVPEIVKDRYRDGSEHFRHVLDCLLIPSVEKAGFNAIPPLARGSDLIHAEIIKQLETTDLVLCDMSALNPNVFFEFGIRTSLNKPVCVVKDDLTKHIPFDTGIINFHEYLSALEPWDLAKEITVLSEHIKASYERSDGKNTLWKYFGLRAEAAAYEGEPGSDNKLDLINLQLGSMLRRLDDFEKKSLFDYGKKIMLDSNKGDEGLSYLQLFAKNNDIDVKIIEVSISEDKAQVELVGLISDNQEKMLKAYIELFYGVSNVVFHEVPF</sequence>
<evidence type="ECO:0000313" key="2">
    <source>
        <dbReference type="Proteomes" id="UP000308271"/>
    </source>
</evidence>
<gene>
    <name evidence="1" type="ORF">FGF66_01325</name>
</gene>
<dbReference type="OrthoDB" id="596634at2"/>
<organism evidence="1 2">
    <name type="scientific">Chlorobaculum thiosulfatiphilum</name>
    <name type="common">Chlorobium limicola f.sp. thiosulfatophilum</name>
    <dbReference type="NCBI Taxonomy" id="115852"/>
    <lineage>
        <taxon>Bacteria</taxon>
        <taxon>Pseudomonadati</taxon>
        <taxon>Chlorobiota</taxon>
        <taxon>Chlorobiia</taxon>
        <taxon>Chlorobiales</taxon>
        <taxon>Chlorobiaceae</taxon>
        <taxon>Chlorobaculum</taxon>
    </lineage>
</organism>
<dbReference type="RefSeq" id="WP_139455889.1">
    <property type="nucleotide sequence ID" value="NZ_VDCH01000001.1"/>
</dbReference>
<evidence type="ECO:0008006" key="3">
    <source>
        <dbReference type="Google" id="ProtNLM"/>
    </source>
</evidence>
<proteinExistence type="predicted"/>
<protein>
    <recommendedName>
        <fullName evidence="3">Nucleoside 2-deoxyribosyltransferase</fullName>
    </recommendedName>
</protein>
<accession>A0A5C4SBV5</accession>
<dbReference type="Proteomes" id="UP000308271">
    <property type="component" value="Unassembled WGS sequence"/>
</dbReference>
<reference evidence="1 2" key="1">
    <citation type="submission" date="2019-05" db="EMBL/GenBank/DDBJ databases">
        <title>Draft Whole-Genome sequence of the green sulfur bacterium Chlorobaculum thiosulfatiphilum DSM 249.</title>
        <authorList>
            <person name="Meyer T.E."/>
            <person name="Kyndt J.A."/>
        </authorList>
    </citation>
    <scope>NUCLEOTIDE SEQUENCE [LARGE SCALE GENOMIC DNA]</scope>
    <source>
        <strain evidence="1 2">DSM 249</strain>
    </source>
</reference>